<dbReference type="GO" id="GO:0004843">
    <property type="term" value="F:cysteine-type deubiquitinase activity"/>
    <property type="evidence" value="ECO:0007669"/>
    <property type="project" value="UniProtKB-EC"/>
</dbReference>
<dbReference type="CDD" id="cd00121">
    <property type="entry name" value="MATH"/>
    <property type="match status" value="1"/>
</dbReference>
<gene>
    <name evidence="10" type="ORF">F2Q69_00003300</name>
</gene>
<dbReference type="PANTHER" id="PTHR24006:SF942">
    <property type="entry name" value="UBIQUITIN C-TERMINAL HYDROLASE 12"/>
    <property type="match status" value="1"/>
</dbReference>
<keyword evidence="6" id="KW-0378">Hydrolase</keyword>
<dbReference type="Pfam" id="PF22486">
    <property type="entry name" value="MATH_2"/>
    <property type="match status" value="1"/>
</dbReference>
<dbReference type="Pfam" id="PF12436">
    <property type="entry name" value="USP7_ICP0_bdg"/>
    <property type="match status" value="2"/>
</dbReference>
<feature type="domain" description="USP" evidence="9">
    <location>
        <begin position="197"/>
        <end position="499"/>
    </location>
</feature>
<dbReference type="SUPFAM" id="SSF49599">
    <property type="entry name" value="TRAF domain-like"/>
    <property type="match status" value="1"/>
</dbReference>
<dbReference type="Gene3D" id="3.10.20.90">
    <property type="entry name" value="Phosphatidylinositol 3-kinase Catalytic Subunit, Chain A, domain 1"/>
    <property type="match status" value="2"/>
</dbReference>
<dbReference type="InterPro" id="IPR050164">
    <property type="entry name" value="Peptidase_C19"/>
</dbReference>
<dbReference type="InterPro" id="IPR026960">
    <property type="entry name" value="RVT-Znf"/>
</dbReference>
<dbReference type="FunFam" id="2.60.210.10:FF:000005">
    <property type="entry name" value="Ubiquitin carboxyl-terminal hydrolase 13"/>
    <property type="match status" value="1"/>
</dbReference>
<dbReference type="Proteomes" id="UP000712600">
    <property type="component" value="Unassembled WGS sequence"/>
</dbReference>
<comment type="catalytic activity">
    <reaction evidence="1">
        <text>Thiol-dependent hydrolysis of ester, thioester, amide, peptide and isopeptide bonds formed by the C-terminal Gly of ubiquitin (a 76-residue protein attached to proteins as an intracellular targeting signal).</text>
        <dbReference type="EC" id="3.4.19.12"/>
    </reaction>
</comment>
<dbReference type="Gene3D" id="2.60.210.10">
    <property type="entry name" value="Apoptosis, Tumor Necrosis Factor Receptor Associated Protein 2, Chain A"/>
    <property type="match status" value="1"/>
</dbReference>
<organism evidence="10 11">
    <name type="scientific">Brassica cretica</name>
    <name type="common">Mustard</name>
    <dbReference type="NCBI Taxonomy" id="69181"/>
    <lineage>
        <taxon>Eukaryota</taxon>
        <taxon>Viridiplantae</taxon>
        <taxon>Streptophyta</taxon>
        <taxon>Embryophyta</taxon>
        <taxon>Tracheophyta</taxon>
        <taxon>Spermatophyta</taxon>
        <taxon>Magnoliopsida</taxon>
        <taxon>eudicotyledons</taxon>
        <taxon>Gunneridae</taxon>
        <taxon>Pentapetalae</taxon>
        <taxon>rosids</taxon>
        <taxon>malvids</taxon>
        <taxon>Brassicales</taxon>
        <taxon>Brassicaceae</taxon>
        <taxon>Brassiceae</taxon>
        <taxon>Brassica</taxon>
    </lineage>
</organism>
<dbReference type="FunFam" id="3.90.70.10:FF:000044">
    <property type="entry name" value="Ubiquitin carboxyl-terminal hydrolase 13"/>
    <property type="match status" value="1"/>
</dbReference>
<dbReference type="CDD" id="cd02659">
    <property type="entry name" value="peptidase_C19C"/>
    <property type="match status" value="1"/>
</dbReference>
<dbReference type="PROSITE" id="PS50235">
    <property type="entry name" value="USP_3"/>
    <property type="match status" value="1"/>
</dbReference>
<dbReference type="InterPro" id="IPR024729">
    <property type="entry name" value="USP7_ICP0-binding_dom"/>
</dbReference>
<proteinExistence type="inferred from homology"/>
<reference evidence="10" key="1">
    <citation type="submission" date="2019-12" db="EMBL/GenBank/DDBJ databases">
        <title>Genome sequencing and annotation of Brassica cretica.</title>
        <authorList>
            <person name="Studholme D.J."/>
            <person name="Sarris P."/>
        </authorList>
    </citation>
    <scope>NUCLEOTIDE SEQUENCE</scope>
    <source>
        <strain evidence="10">PFS-109/04</strain>
        <tissue evidence="10">Leaf</tissue>
    </source>
</reference>
<keyword evidence="4" id="KW-0645">Protease</keyword>
<dbReference type="GO" id="GO:0031647">
    <property type="term" value="P:regulation of protein stability"/>
    <property type="evidence" value="ECO:0007669"/>
    <property type="project" value="TreeGrafter"/>
</dbReference>
<comment type="similarity">
    <text evidence="2">Belongs to the peptidase C19 family.</text>
</comment>
<dbReference type="GO" id="GO:0005634">
    <property type="term" value="C:nucleus"/>
    <property type="evidence" value="ECO:0007669"/>
    <property type="project" value="TreeGrafter"/>
</dbReference>
<dbReference type="PROSITE" id="PS50144">
    <property type="entry name" value="MATH"/>
    <property type="match status" value="1"/>
</dbReference>
<keyword evidence="7" id="KW-0788">Thiol protease</keyword>
<dbReference type="EMBL" id="QGKX02001521">
    <property type="protein sequence ID" value="KAF3513022.1"/>
    <property type="molecule type" value="Genomic_DNA"/>
</dbReference>
<evidence type="ECO:0000313" key="10">
    <source>
        <dbReference type="EMBL" id="KAF3513022.1"/>
    </source>
</evidence>
<evidence type="ECO:0000256" key="4">
    <source>
        <dbReference type="ARBA" id="ARBA00022670"/>
    </source>
</evidence>
<dbReference type="AlphaFoldDB" id="A0A8S9PHR5"/>
<evidence type="ECO:0000256" key="1">
    <source>
        <dbReference type="ARBA" id="ARBA00000707"/>
    </source>
</evidence>
<evidence type="ECO:0000256" key="6">
    <source>
        <dbReference type="ARBA" id="ARBA00022801"/>
    </source>
</evidence>
<dbReference type="SMART" id="SM00061">
    <property type="entry name" value="MATH"/>
    <property type="match status" value="1"/>
</dbReference>
<evidence type="ECO:0000259" key="9">
    <source>
        <dbReference type="PROSITE" id="PS50235"/>
    </source>
</evidence>
<evidence type="ECO:0000259" key="8">
    <source>
        <dbReference type="PROSITE" id="PS50144"/>
    </source>
</evidence>
<keyword evidence="5" id="KW-0833">Ubl conjugation pathway</keyword>
<comment type="caution">
    <text evidence="10">The sequence shown here is derived from an EMBL/GenBank/DDBJ whole genome shotgun (WGS) entry which is preliminary data.</text>
</comment>
<dbReference type="InterPro" id="IPR028889">
    <property type="entry name" value="USP"/>
</dbReference>
<dbReference type="InterPro" id="IPR018200">
    <property type="entry name" value="USP_CS"/>
</dbReference>
<dbReference type="GO" id="GO:0006508">
    <property type="term" value="P:proteolysis"/>
    <property type="evidence" value="ECO:0007669"/>
    <property type="project" value="UniProtKB-KW"/>
</dbReference>
<protein>
    <recommendedName>
        <fullName evidence="3">ubiquitinyl hydrolase 1</fullName>
        <ecNumber evidence="3">3.4.19.12</ecNumber>
    </recommendedName>
</protein>
<dbReference type="GO" id="GO:0016579">
    <property type="term" value="P:protein deubiquitination"/>
    <property type="evidence" value="ECO:0007669"/>
    <property type="project" value="InterPro"/>
</dbReference>
<name>A0A8S9PHR5_BRACR</name>
<dbReference type="InterPro" id="IPR038765">
    <property type="entry name" value="Papain-like_cys_pep_sf"/>
</dbReference>
<evidence type="ECO:0000256" key="2">
    <source>
        <dbReference type="ARBA" id="ARBA00009085"/>
    </source>
</evidence>
<dbReference type="GO" id="GO:0005829">
    <property type="term" value="C:cytosol"/>
    <property type="evidence" value="ECO:0007669"/>
    <property type="project" value="TreeGrafter"/>
</dbReference>
<dbReference type="Gene3D" id="3.90.70.10">
    <property type="entry name" value="Cysteine proteinases"/>
    <property type="match status" value="1"/>
</dbReference>
<dbReference type="FunFam" id="3.10.20.90:FF:000034">
    <property type="entry name" value="Ubiquitin carboxyl-terminal hydrolase 13"/>
    <property type="match status" value="1"/>
</dbReference>
<evidence type="ECO:0000256" key="3">
    <source>
        <dbReference type="ARBA" id="ARBA00012759"/>
    </source>
</evidence>
<evidence type="ECO:0000313" key="11">
    <source>
        <dbReference type="Proteomes" id="UP000712600"/>
    </source>
</evidence>
<dbReference type="InterPro" id="IPR029346">
    <property type="entry name" value="USP_C"/>
</dbReference>
<dbReference type="PROSITE" id="PS00973">
    <property type="entry name" value="USP_2"/>
    <property type="match status" value="1"/>
</dbReference>
<sequence length="1160" mass="135567">MTMITPPPLDQQEDVEMLVPHSDVVEGPQPMEVAQPEAAAAVENPPVEEPPSVKFTWLIPGFTRLNTRKHYSDVFVAGGYKWRVLIFPKGNNVDHLAMYLDVADAASLPYGWCRYSHFGLTVVNQINNRYSVRKETQHQFNARESDWGFTSFMPLGELYDPTRGYLVNDTVLIEAEVSVRKVLDYWAYDSKKETGFVGLKNQGATCYMNSLLETLYHIPYFRKAVYHMPTTENDAPTASIPLALQSLFYKLQYNDTSVATKELTKSFGWDTYDSFMQHDVQELNRVLCEKLEDKMKGTVVEGTIQKLFEGHQMNYIECINVDYKSTRKESFYDLQLDVKGCKDVYASFDKYVEVERLEGDNKYHAEGHDLQDAKKGVLFMDFPPVLQLQLKRFEYDFMRDIMVKINDRYEFPLQLDLDRENGKYLSPDADKSVRNLYTLHSVLVHSGGVNGGHYYAYIRPTLSDQWYKFDDERVTKEDVNRVLEEQYGGEEEVRLKKEQEEKEDKRKYKAEAHLFTTVKVARDEDITEQIGKNMYFDLVDHEKVKSFRIEKQTPFLLFKEEVAKEFGVPVELQRFWIWAKRQNHTYRPNRPLLSHEELQMVGHIREASNKANNAELKLFLEIVRGPVILPWELIQMAGFAPDEEIELFEEIKFQPCVMCEHLDKNTSFKLSQIEDGDIICYQKALSIQENECPYPDVPSFLEYVQNREVVRFRTLEKPKDDEFTMELSKLHSYDDVVDRLAEKIGLDDSSKIRLTPHNCYSQQPKPQPIKYRGVDHLSDMLAHYNQTSDILYYEVLDIPLPELQGLKILNVAFHHASKDEVIIHTIRLPKQSTVGDVINELKTKVELSHQDAELRLLEIPEEEKNIGPNARLIHVYHFTKESGQNQQVHNFGDPFVLVIHEGETLEEIKTRIQKKLHVPDEDFAKWKFAFFSTGRPDYLQDTDVVYNRFQRKDVYGAWEQYLGLEHVDNAPKRAYHAYSTHLTWDSLRHHGTTQGWEHKIWYSGHIPSHAFLMWVAQLDRLPTRSRIASWGQQLDTSCCICQSFTETRDHTFLRCDYSEQIWRLVLKRLGYRPVLFHTWTALLEWSVIRDNTSSVTLRLLVIQATIYRIWYERNARLHASPTATPQAAFRSIDKTVRQAILARKSRKKFQTLLGQWLKFS</sequence>
<dbReference type="InterPro" id="IPR002083">
    <property type="entry name" value="MATH/TRAF_dom"/>
</dbReference>
<feature type="domain" description="MATH" evidence="8">
    <location>
        <begin position="52"/>
        <end position="177"/>
    </location>
</feature>
<dbReference type="PANTHER" id="PTHR24006">
    <property type="entry name" value="UBIQUITIN CARBOXYL-TERMINAL HYDROLASE"/>
    <property type="match status" value="1"/>
</dbReference>
<dbReference type="Pfam" id="PF13966">
    <property type="entry name" value="zf-RVT"/>
    <property type="match status" value="1"/>
</dbReference>
<accession>A0A8S9PHR5</accession>
<evidence type="ECO:0000256" key="5">
    <source>
        <dbReference type="ARBA" id="ARBA00022786"/>
    </source>
</evidence>
<dbReference type="InterPro" id="IPR001394">
    <property type="entry name" value="Peptidase_C19_UCH"/>
</dbReference>
<dbReference type="Pfam" id="PF14533">
    <property type="entry name" value="USP7_C2"/>
    <property type="match status" value="1"/>
</dbReference>
<dbReference type="InterPro" id="IPR008974">
    <property type="entry name" value="TRAF-like"/>
</dbReference>
<evidence type="ECO:0000256" key="7">
    <source>
        <dbReference type="ARBA" id="ARBA00022807"/>
    </source>
</evidence>
<dbReference type="Pfam" id="PF00443">
    <property type="entry name" value="UCH"/>
    <property type="match status" value="1"/>
</dbReference>
<dbReference type="SUPFAM" id="SSF54001">
    <property type="entry name" value="Cysteine proteinases"/>
    <property type="match status" value="1"/>
</dbReference>
<dbReference type="EC" id="3.4.19.12" evidence="3"/>